<dbReference type="InterPro" id="IPR020069">
    <property type="entry name" value="Ribosomal_bL9_C"/>
</dbReference>
<dbReference type="OrthoDB" id="9788336at2"/>
<evidence type="ECO:0000256" key="7">
    <source>
        <dbReference type="HAMAP-Rule" id="MF_00503"/>
    </source>
</evidence>
<keyword evidence="3 7" id="KW-0694">RNA-binding</keyword>
<evidence type="ECO:0000259" key="9">
    <source>
        <dbReference type="PROSITE" id="PS00651"/>
    </source>
</evidence>
<dbReference type="RefSeq" id="WP_004828636.1">
    <property type="nucleotide sequence ID" value="NZ_JRMW01000024.1"/>
</dbReference>
<dbReference type="InterPro" id="IPR020070">
    <property type="entry name" value="Ribosomal_bL9_N"/>
</dbReference>
<dbReference type="Pfam" id="PF03948">
    <property type="entry name" value="Ribosomal_L9_C"/>
    <property type="match status" value="1"/>
</dbReference>
<feature type="domain" description="Ribosomal protein L9" evidence="9">
    <location>
        <begin position="13"/>
        <end position="40"/>
    </location>
</feature>
<evidence type="ECO:0000256" key="3">
    <source>
        <dbReference type="ARBA" id="ARBA00022884"/>
    </source>
</evidence>
<dbReference type="GO" id="GO:0003735">
    <property type="term" value="F:structural constituent of ribosome"/>
    <property type="evidence" value="ECO:0007669"/>
    <property type="project" value="InterPro"/>
</dbReference>
<evidence type="ECO:0000256" key="4">
    <source>
        <dbReference type="ARBA" id="ARBA00022980"/>
    </source>
</evidence>
<dbReference type="PANTHER" id="PTHR21368">
    <property type="entry name" value="50S RIBOSOMAL PROTEIN L9"/>
    <property type="match status" value="1"/>
</dbReference>
<gene>
    <name evidence="7" type="primary">rplI</name>
    <name evidence="10" type="ORF">HMPREF1630_02235</name>
</gene>
<comment type="function">
    <text evidence="7">Binds to the 23S rRNA.</text>
</comment>
<evidence type="ECO:0000313" key="11">
    <source>
        <dbReference type="Proteomes" id="UP000029579"/>
    </source>
</evidence>
<dbReference type="SUPFAM" id="SSF55653">
    <property type="entry name" value="Ribosomal protein L9 C-domain"/>
    <property type="match status" value="1"/>
</dbReference>
<keyword evidence="4 7" id="KW-0689">Ribosomal protein</keyword>
<dbReference type="AlphaFoldDB" id="A0A095X452"/>
<accession>A0A095X452</accession>
<dbReference type="InterPro" id="IPR020594">
    <property type="entry name" value="Ribosomal_bL9_bac/chp"/>
</dbReference>
<evidence type="ECO:0000256" key="6">
    <source>
        <dbReference type="ARBA" id="ARBA00035292"/>
    </source>
</evidence>
<keyword evidence="8" id="KW-0175">Coiled coil</keyword>
<sequence length="149" mass="16674">MKVILTDNIVRVGVKGDLVDVKSGYFRNYLDPQGLAVKATKENMEELEKMRDQLKKEEAENRKAAEALKEKIEGLTVEQKVRVGEDGKLFGSVTNKDIAEALANQGIELDRKRIEEVEKIDGLGEFVINARLYEGVNAELKVNVVAEVE</sequence>
<dbReference type="EMBL" id="JRMW01000024">
    <property type="protein sequence ID" value="KGF04860.1"/>
    <property type="molecule type" value="Genomic_DNA"/>
</dbReference>
<evidence type="ECO:0000313" key="10">
    <source>
        <dbReference type="EMBL" id="KGF04860.1"/>
    </source>
</evidence>
<dbReference type="Proteomes" id="UP000029579">
    <property type="component" value="Unassembled WGS sequence"/>
</dbReference>
<protein>
    <recommendedName>
        <fullName evidence="6 7">Large ribosomal subunit protein bL9</fullName>
    </recommendedName>
</protein>
<proteinExistence type="inferred from homology"/>
<dbReference type="GO" id="GO:0019843">
    <property type="term" value="F:rRNA binding"/>
    <property type="evidence" value="ECO:0007669"/>
    <property type="project" value="UniProtKB-UniRule"/>
</dbReference>
<dbReference type="SUPFAM" id="SSF55658">
    <property type="entry name" value="L9 N-domain-like"/>
    <property type="match status" value="1"/>
</dbReference>
<dbReference type="GO" id="GO:0006412">
    <property type="term" value="P:translation"/>
    <property type="evidence" value="ECO:0007669"/>
    <property type="project" value="UniProtKB-UniRule"/>
</dbReference>
<dbReference type="InterPro" id="IPR036935">
    <property type="entry name" value="Ribosomal_bL9_N_sf"/>
</dbReference>
<dbReference type="InterPro" id="IPR009027">
    <property type="entry name" value="Ribosomal_bL9/RNase_H1_N"/>
</dbReference>
<organism evidence="10 11">
    <name type="scientific">Anaerococcus lactolyticus S7-1-13</name>
    <dbReference type="NCBI Taxonomy" id="1284686"/>
    <lineage>
        <taxon>Bacteria</taxon>
        <taxon>Bacillati</taxon>
        <taxon>Bacillota</taxon>
        <taxon>Tissierellia</taxon>
        <taxon>Tissierellales</taxon>
        <taxon>Peptoniphilaceae</taxon>
        <taxon>Anaerococcus</taxon>
    </lineage>
</organism>
<evidence type="ECO:0000256" key="1">
    <source>
        <dbReference type="ARBA" id="ARBA00010605"/>
    </source>
</evidence>
<reference evidence="10 11" key="1">
    <citation type="submission" date="2014-07" db="EMBL/GenBank/DDBJ databases">
        <authorList>
            <person name="McCorrison J."/>
            <person name="Sanka R."/>
            <person name="Torralba M."/>
            <person name="Gillis M."/>
            <person name="Haft D.H."/>
            <person name="Methe B."/>
            <person name="Sutton G."/>
            <person name="Nelson K.E."/>
        </authorList>
    </citation>
    <scope>NUCLEOTIDE SEQUENCE [LARGE SCALE GENOMIC DNA]</scope>
    <source>
        <strain evidence="10 11">S7-1-13</strain>
    </source>
</reference>
<keyword evidence="5 7" id="KW-0687">Ribonucleoprotein</keyword>
<evidence type="ECO:0000256" key="8">
    <source>
        <dbReference type="SAM" id="Coils"/>
    </source>
</evidence>
<evidence type="ECO:0000256" key="5">
    <source>
        <dbReference type="ARBA" id="ARBA00023274"/>
    </source>
</evidence>
<dbReference type="GO" id="GO:0005840">
    <property type="term" value="C:ribosome"/>
    <property type="evidence" value="ECO:0007669"/>
    <property type="project" value="UniProtKB-KW"/>
</dbReference>
<dbReference type="HAMAP" id="MF_00503">
    <property type="entry name" value="Ribosomal_bL9"/>
    <property type="match status" value="1"/>
</dbReference>
<evidence type="ECO:0000256" key="2">
    <source>
        <dbReference type="ARBA" id="ARBA00022730"/>
    </source>
</evidence>
<dbReference type="Gene3D" id="3.40.5.10">
    <property type="entry name" value="Ribosomal protein L9, N-terminal domain"/>
    <property type="match status" value="1"/>
</dbReference>
<dbReference type="NCBIfam" id="TIGR00158">
    <property type="entry name" value="L9"/>
    <property type="match status" value="1"/>
</dbReference>
<keyword evidence="2 7" id="KW-0699">rRNA-binding</keyword>
<comment type="caution">
    <text evidence="10">The sequence shown here is derived from an EMBL/GenBank/DDBJ whole genome shotgun (WGS) entry which is preliminary data.</text>
</comment>
<dbReference type="InterPro" id="IPR036791">
    <property type="entry name" value="Ribosomal_bL9_C_sf"/>
</dbReference>
<dbReference type="Pfam" id="PF01281">
    <property type="entry name" value="Ribosomal_L9_N"/>
    <property type="match status" value="1"/>
</dbReference>
<feature type="coiled-coil region" evidence="8">
    <location>
        <begin position="37"/>
        <end position="74"/>
    </location>
</feature>
<name>A0A095X452_9FIRM</name>
<dbReference type="GO" id="GO:1990904">
    <property type="term" value="C:ribonucleoprotein complex"/>
    <property type="evidence" value="ECO:0007669"/>
    <property type="project" value="UniProtKB-KW"/>
</dbReference>
<dbReference type="eggNOG" id="COG0359">
    <property type="taxonomic scope" value="Bacteria"/>
</dbReference>
<dbReference type="PROSITE" id="PS00651">
    <property type="entry name" value="RIBOSOMAL_L9"/>
    <property type="match status" value="1"/>
</dbReference>
<comment type="similarity">
    <text evidence="1 7">Belongs to the bacterial ribosomal protein bL9 family.</text>
</comment>
<dbReference type="InterPro" id="IPR000244">
    <property type="entry name" value="Ribosomal_bL9"/>
</dbReference>
<dbReference type="Gene3D" id="3.10.430.100">
    <property type="entry name" value="Ribosomal protein L9, C-terminal domain"/>
    <property type="match status" value="1"/>
</dbReference>